<organism evidence="1 2">
    <name type="scientific">Orenia metallireducens</name>
    <dbReference type="NCBI Taxonomy" id="1413210"/>
    <lineage>
        <taxon>Bacteria</taxon>
        <taxon>Bacillati</taxon>
        <taxon>Bacillota</taxon>
        <taxon>Clostridia</taxon>
        <taxon>Halanaerobiales</taxon>
        <taxon>Halobacteroidaceae</taxon>
        <taxon>Orenia</taxon>
    </lineage>
</organism>
<accession>A0A1C0A7X7</accession>
<dbReference type="PANTHER" id="PTHR43717">
    <property type="entry name" value="ANAEROBIC NITRIC OXIDE REDUCTASE FLAVORUBREDOXIN"/>
    <property type="match status" value="1"/>
</dbReference>
<gene>
    <name evidence="1" type="ORF">U472_10150</name>
</gene>
<proteinExistence type="predicted"/>
<protein>
    <recommendedName>
        <fullName evidence="3">Flavodoxin-like domain-containing protein</fullName>
    </recommendedName>
</protein>
<dbReference type="AlphaFoldDB" id="A0A1C0A7X7"/>
<evidence type="ECO:0000313" key="1">
    <source>
        <dbReference type="EMBL" id="OCL26359.1"/>
    </source>
</evidence>
<comment type="caution">
    <text evidence="1">The sequence shown here is derived from an EMBL/GenBank/DDBJ whole genome shotgun (WGS) entry which is preliminary data.</text>
</comment>
<dbReference type="Gene3D" id="3.40.50.360">
    <property type="match status" value="1"/>
</dbReference>
<evidence type="ECO:0008006" key="3">
    <source>
        <dbReference type="Google" id="ProtNLM"/>
    </source>
</evidence>
<reference evidence="2" key="1">
    <citation type="submission" date="2016-07" db="EMBL/GenBank/DDBJ databases">
        <authorList>
            <person name="Florea S."/>
            <person name="Webb J.S."/>
            <person name="Jaromczyk J."/>
            <person name="Schardl C.L."/>
        </authorList>
    </citation>
    <scope>NUCLEOTIDE SEQUENCE [LARGE SCALE GENOMIC DNA]</scope>
    <source>
        <strain evidence="2">Z6</strain>
    </source>
</reference>
<dbReference type="PANTHER" id="PTHR43717:SF1">
    <property type="entry name" value="ANAEROBIC NITRIC OXIDE REDUCTASE FLAVORUBREDOXIN"/>
    <property type="match status" value="1"/>
</dbReference>
<reference evidence="1 2" key="2">
    <citation type="submission" date="2016-08" db="EMBL/GenBank/DDBJ databases">
        <title>Orenia metallireducens sp. nov. strain Z6, a Novel Metal-reducing Firmicute from the Deep Subsurface.</title>
        <authorList>
            <person name="Maxim B.I."/>
            <person name="Kenneth K."/>
            <person name="Flynn T.M."/>
            <person name="Oloughlin E.J."/>
            <person name="Locke R.A."/>
            <person name="Weber J.R."/>
            <person name="Egan S.M."/>
            <person name="Mackie R.I."/>
            <person name="Cann I.K."/>
        </authorList>
    </citation>
    <scope>NUCLEOTIDE SEQUENCE [LARGE SCALE GENOMIC DNA]</scope>
    <source>
        <strain evidence="1 2">Z6</strain>
    </source>
</reference>
<dbReference type="SUPFAM" id="SSF52218">
    <property type="entry name" value="Flavoproteins"/>
    <property type="match status" value="1"/>
</dbReference>
<dbReference type="Proteomes" id="UP000093514">
    <property type="component" value="Unassembled WGS sequence"/>
</dbReference>
<dbReference type="InterPro" id="IPR029039">
    <property type="entry name" value="Flavoprotein-like_sf"/>
</dbReference>
<keyword evidence="2" id="KW-1185">Reference proteome</keyword>
<dbReference type="EMBL" id="LWDV01000009">
    <property type="protein sequence ID" value="OCL26359.1"/>
    <property type="molecule type" value="Genomic_DNA"/>
</dbReference>
<name>A0A1C0A7X7_9FIRM</name>
<sequence>MIIPELVPLLEELEGLRFKNKIGAAFGSYGWRGGATRRIAKRLERAKIELIGDPLEVVYVPDKEQLRSCYEFGVELAKRIRESIN</sequence>
<evidence type="ECO:0000313" key="2">
    <source>
        <dbReference type="Proteomes" id="UP000093514"/>
    </source>
</evidence>